<reference evidence="2" key="1">
    <citation type="submission" date="2023-06" db="EMBL/GenBank/DDBJ databases">
        <title>Genome-scale phylogeny and comparative genomics of the fungal order Sordariales.</title>
        <authorList>
            <consortium name="Lawrence Berkeley National Laboratory"/>
            <person name="Hensen N."/>
            <person name="Bonometti L."/>
            <person name="Westerberg I."/>
            <person name="Brannstrom I.O."/>
            <person name="Guillou S."/>
            <person name="Cros-Aarteil S."/>
            <person name="Calhoun S."/>
            <person name="Haridas S."/>
            <person name="Kuo A."/>
            <person name="Mondo S."/>
            <person name="Pangilinan J."/>
            <person name="Riley R."/>
            <person name="Labutti K."/>
            <person name="Andreopoulos B."/>
            <person name="Lipzen A."/>
            <person name="Chen C."/>
            <person name="Yanf M."/>
            <person name="Daum C."/>
            <person name="Ng V."/>
            <person name="Clum A."/>
            <person name="Steindorff A."/>
            <person name="Ohm R."/>
            <person name="Martin F."/>
            <person name="Silar P."/>
            <person name="Natvig D."/>
            <person name="Lalanne C."/>
            <person name="Gautier V."/>
            <person name="Ament-Velasquez S.L."/>
            <person name="Kruys A."/>
            <person name="Hutchinson M.I."/>
            <person name="Powell A.J."/>
            <person name="Barry K."/>
            <person name="Miller A.N."/>
            <person name="Grigoriev I.V."/>
            <person name="Debuchy R."/>
            <person name="Gladieux P."/>
            <person name="Thoren M.H."/>
            <person name="Johannesson H."/>
        </authorList>
    </citation>
    <scope>NUCLEOTIDE SEQUENCE</scope>
    <source>
        <strain evidence="2">SMH4607-1</strain>
    </source>
</reference>
<evidence type="ECO:0008006" key="4">
    <source>
        <dbReference type="Google" id="ProtNLM"/>
    </source>
</evidence>
<feature type="signal peptide" evidence="1">
    <location>
        <begin position="1"/>
        <end position="26"/>
    </location>
</feature>
<protein>
    <recommendedName>
        <fullName evidence="4">Secreted protein</fullName>
    </recommendedName>
</protein>
<evidence type="ECO:0000256" key="1">
    <source>
        <dbReference type="SAM" id="SignalP"/>
    </source>
</evidence>
<evidence type="ECO:0000313" key="3">
    <source>
        <dbReference type="Proteomes" id="UP001172102"/>
    </source>
</evidence>
<proteinExistence type="predicted"/>
<sequence length="112" mass="12599">MVSPRLNICLPWMVWGLYSFWAVVRCCIDQQPLGLPEHHPPFFISNWAGSGRHPQNPGPFYVENPVIPVQTLACDAERLPKSYSEPPKLVPIQPRSDLTAASTPLLSTFLLF</sequence>
<evidence type="ECO:0000313" key="2">
    <source>
        <dbReference type="EMBL" id="KAK0708011.1"/>
    </source>
</evidence>
<organism evidence="2 3">
    <name type="scientific">Lasiosphaeris hirsuta</name>
    <dbReference type="NCBI Taxonomy" id="260670"/>
    <lineage>
        <taxon>Eukaryota</taxon>
        <taxon>Fungi</taxon>
        <taxon>Dikarya</taxon>
        <taxon>Ascomycota</taxon>
        <taxon>Pezizomycotina</taxon>
        <taxon>Sordariomycetes</taxon>
        <taxon>Sordariomycetidae</taxon>
        <taxon>Sordariales</taxon>
        <taxon>Lasiosphaeriaceae</taxon>
        <taxon>Lasiosphaeris</taxon>
    </lineage>
</organism>
<keyword evidence="3" id="KW-1185">Reference proteome</keyword>
<feature type="chain" id="PRO_5041278502" description="Secreted protein" evidence="1">
    <location>
        <begin position="27"/>
        <end position="112"/>
    </location>
</feature>
<dbReference type="AlphaFoldDB" id="A0AA40A2B5"/>
<keyword evidence="1" id="KW-0732">Signal</keyword>
<name>A0AA40A2B5_9PEZI</name>
<comment type="caution">
    <text evidence="2">The sequence shown here is derived from an EMBL/GenBank/DDBJ whole genome shotgun (WGS) entry which is preliminary data.</text>
</comment>
<accession>A0AA40A2B5</accession>
<dbReference type="Proteomes" id="UP001172102">
    <property type="component" value="Unassembled WGS sequence"/>
</dbReference>
<dbReference type="EMBL" id="JAUKUA010000006">
    <property type="protein sequence ID" value="KAK0708011.1"/>
    <property type="molecule type" value="Genomic_DNA"/>
</dbReference>
<gene>
    <name evidence="2" type="ORF">B0H67DRAFT_326048</name>
</gene>